<dbReference type="EMBL" id="LR134377">
    <property type="protein sequence ID" value="VEH08830.1"/>
    <property type="molecule type" value="Genomic_DNA"/>
</dbReference>
<accession>A0A0F6TDV2</accession>
<dbReference type="EMBL" id="CP011312">
    <property type="protein sequence ID" value="AKE41551.1"/>
    <property type="molecule type" value="Genomic_DNA"/>
</dbReference>
<evidence type="ECO:0000313" key="2">
    <source>
        <dbReference type="EMBL" id="AKE41551.1"/>
    </source>
</evidence>
<feature type="transmembrane region" description="Helical" evidence="1">
    <location>
        <begin position="29"/>
        <end position="47"/>
    </location>
</feature>
<protein>
    <submittedName>
        <fullName evidence="2">Uncharacterized protein</fullName>
    </submittedName>
</protein>
<dbReference type="AlphaFoldDB" id="A0A0F6TDV2"/>
<keyword evidence="1" id="KW-1133">Transmembrane helix</keyword>
<organism evidence="2 4">
    <name type="scientific">Corynebacterium kutscheri</name>
    <dbReference type="NCBI Taxonomy" id="35755"/>
    <lineage>
        <taxon>Bacteria</taxon>
        <taxon>Bacillati</taxon>
        <taxon>Actinomycetota</taxon>
        <taxon>Actinomycetes</taxon>
        <taxon>Mycobacteriales</taxon>
        <taxon>Corynebacteriaceae</taxon>
        <taxon>Corynebacterium</taxon>
    </lineage>
</organism>
<dbReference type="STRING" id="35755.UL82_06930"/>
<dbReference type="Proteomes" id="UP000271380">
    <property type="component" value="Chromosome"/>
</dbReference>
<keyword evidence="1" id="KW-0472">Membrane</keyword>
<keyword evidence="1" id="KW-0812">Transmembrane</keyword>
<gene>
    <name evidence="3" type="ORF">NCTC949_01954</name>
    <name evidence="2" type="ORF">UL82_06930</name>
</gene>
<dbReference type="Proteomes" id="UP000033457">
    <property type="component" value="Chromosome"/>
</dbReference>
<dbReference type="KEGG" id="cku:UL82_06930"/>
<keyword evidence="4" id="KW-1185">Reference proteome</keyword>
<evidence type="ECO:0000313" key="5">
    <source>
        <dbReference type="Proteomes" id="UP000271380"/>
    </source>
</evidence>
<name>A0A0F6TDV2_9CORY</name>
<dbReference type="HOGENOM" id="CLU_201045_0_0_11"/>
<reference evidence="3 5" key="2">
    <citation type="submission" date="2018-12" db="EMBL/GenBank/DDBJ databases">
        <authorList>
            <consortium name="Pathogen Informatics"/>
        </authorList>
    </citation>
    <scope>NUCLEOTIDE SEQUENCE [LARGE SCALE GENOMIC DNA]</scope>
    <source>
        <strain evidence="3 5">NCTC949</strain>
    </source>
</reference>
<sequence length="82" mass="8992">MLIAALCLAALGFVFLVLAVTSTHDIWQWLLLISVFAGAVILVIDVIDKYCLRRPDAKETKGEVLESEVSESVINNSSEVEN</sequence>
<evidence type="ECO:0000313" key="4">
    <source>
        <dbReference type="Proteomes" id="UP000033457"/>
    </source>
</evidence>
<proteinExistence type="predicted"/>
<reference evidence="2 4" key="1">
    <citation type="journal article" date="2015" name="Genome Announc.">
        <title>Complete Genome Sequence of Corynebacterium kutscheri DSM 20755, a Corynebacterial Type Strain with Remarkably Low G+C Content of Chromosomal DNA.</title>
        <authorList>
            <person name="Ruckert C."/>
            <person name="Albersmeier A."/>
            <person name="Winkler A."/>
            <person name="Tauch A."/>
        </authorList>
    </citation>
    <scope>NUCLEOTIDE SEQUENCE [LARGE SCALE GENOMIC DNA]</scope>
    <source>
        <strain evidence="2 4">DSM 20755</strain>
    </source>
</reference>
<evidence type="ECO:0000313" key="3">
    <source>
        <dbReference type="EMBL" id="VEH08830.1"/>
    </source>
</evidence>
<evidence type="ECO:0000256" key="1">
    <source>
        <dbReference type="SAM" id="Phobius"/>
    </source>
</evidence>
<dbReference type="RefSeq" id="WP_046439891.1">
    <property type="nucleotide sequence ID" value="NZ_CP011312.1"/>
</dbReference>